<dbReference type="Pfam" id="PF14239">
    <property type="entry name" value="RRXRR"/>
    <property type="match status" value="1"/>
</dbReference>
<dbReference type="AlphaFoldDB" id="A0A6B3NJB4"/>
<accession>A0A6B3NJB4</accession>
<feature type="domain" description="RRXRR" evidence="1">
    <location>
        <begin position="4"/>
        <end position="150"/>
    </location>
</feature>
<reference evidence="2" key="1">
    <citation type="submission" date="2019-11" db="EMBL/GenBank/DDBJ databases">
        <title>Genomic insights into an expanded diversity of filamentous marine cyanobacteria reveals the extraordinary biosynthetic potential of Moorea and Okeania.</title>
        <authorList>
            <person name="Ferreira Leao T."/>
            <person name="Wang M."/>
            <person name="Moss N."/>
            <person name="Da Silva R."/>
            <person name="Sanders J."/>
            <person name="Nurk S."/>
            <person name="Gurevich A."/>
            <person name="Humphrey G."/>
            <person name="Reher R."/>
            <person name="Zhu Q."/>
            <person name="Belda-Ferre P."/>
            <person name="Glukhov E."/>
            <person name="Rex R."/>
            <person name="Dorrestein P.C."/>
            <person name="Knight R."/>
            <person name="Pevzner P."/>
            <person name="Gerwick W.H."/>
            <person name="Gerwick L."/>
        </authorList>
    </citation>
    <scope>NUCLEOTIDE SEQUENCE</scope>
    <source>
        <strain evidence="2">SIO1C4</strain>
    </source>
</reference>
<gene>
    <name evidence="2" type="ORF">F6J89_30535</name>
</gene>
<proteinExistence type="predicted"/>
<protein>
    <recommendedName>
        <fullName evidence="1">RRXRR domain-containing protein</fullName>
    </recommendedName>
</protein>
<dbReference type="EMBL" id="JAAHFQ010000951">
    <property type="protein sequence ID" value="NER31830.1"/>
    <property type="molecule type" value="Genomic_DNA"/>
</dbReference>
<evidence type="ECO:0000313" key="2">
    <source>
        <dbReference type="EMBL" id="NER31830.1"/>
    </source>
</evidence>
<name>A0A6B3NJB4_9CYAN</name>
<comment type="caution">
    <text evidence="2">The sequence shown here is derived from an EMBL/GenBank/DDBJ whole genome shotgun (WGS) entry which is preliminary data.</text>
</comment>
<organism evidence="2">
    <name type="scientific">Symploca sp. SIO1C4</name>
    <dbReference type="NCBI Taxonomy" id="2607765"/>
    <lineage>
        <taxon>Bacteria</taxon>
        <taxon>Bacillati</taxon>
        <taxon>Cyanobacteriota</taxon>
        <taxon>Cyanophyceae</taxon>
        <taxon>Coleofasciculales</taxon>
        <taxon>Coleofasciculaceae</taxon>
        <taxon>Symploca</taxon>
    </lineage>
</organism>
<dbReference type="InterPro" id="IPR025938">
    <property type="entry name" value="RRXRR_dom"/>
</dbReference>
<sequence>MQRVPVISPQGLPLMPTLPSRARRWLREGKAKIYANDLNIFAVQLIVQPSGEETQDLVVGIDPGKYFSGVGVQSSKATLLKLHLILPFPNVTKKMTARRILRRARRGRRINRKLPYDQRCHRAKRFDNRVQKKLPPSIRANRQLELRVVKIGVPI</sequence>
<evidence type="ECO:0000259" key="1">
    <source>
        <dbReference type="Pfam" id="PF14239"/>
    </source>
</evidence>